<keyword evidence="2" id="KW-1185">Reference proteome</keyword>
<name>A0ABY6KRH5_9ARAC</name>
<evidence type="ECO:0008006" key="3">
    <source>
        <dbReference type="Google" id="ProtNLM"/>
    </source>
</evidence>
<gene>
    <name evidence="1" type="ORF">LAZ67_8003305</name>
</gene>
<dbReference type="InterPro" id="IPR001888">
    <property type="entry name" value="Transposase_1"/>
</dbReference>
<dbReference type="InterPro" id="IPR036397">
    <property type="entry name" value="RNaseH_sf"/>
</dbReference>
<dbReference type="PANTHER" id="PTHR46060">
    <property type="entry name" value="MARINER MOS1 TRANSPOSASE-LIKE PROTEIN"/>
    <property type="match status" value="1"/>
</dbReference>
<organism evidence="1 2">
    <name type="scientific">Cordylochernes scorpioides</name>
    <dbReference type="NCBI Taxonomy" id="51811"/>
    <lineage>
        <taxon>Eukaryota</taxon>
        <taxon>Metazoa</taxon>
        <taxon>Ecdysozoa</taxon>
        <taxon>Arthropoda</taxon>
        <taxon>Chelicerata</taxon>
        <taxon>Arachnida</taxon>
        <taxon>Pseudoscorpiones</taxon>
        <taxon>Cheliferoidea</taxon>
        <taxon>Chernetidae</taxon>
        <taxon>Cordylochernes</taxon>
    </lineage>
</organism>
<evidence type="ECO:0000313" key="1">
    <source>
        <dbReference type="EMBL" id="UYV71456.1"/>
    </source>
</evidence>
<dbReference type="PANTHER" id="PTHR46060:SF1">
    <property type="entry name" value="MARINER MOS1 TRANSPOSASE-LIKE PROTEIN"/>
    <property type="match status" value="1"/>
</dbReference>
<reference evidence="1 2" key="1">
    <citation type="submission" date="2022-01" db="EMBL/GenBank/DDBJ databases">
        <title>A chromosomal length assembly of Cordylochernes scorpioides.</title>
        <authorList>
            <person name="Zeh D."/>
            <person name="Zeh J."/>
        </authorList>
    </citation>
    <scope>NUCLEOTIDE SEQUENCE [LARGE SCALE GENOMIC DNA]</scope>
    <source>
        <strain evidence="1">IN4F17</strain>
        <tissue evidence="1">Whole Body</tissue>
    </source>
</reference>
<dbReference type="Gene3D" id="3.30.420.10">
    <property type="entry name" value="Ribonuclease H-like superfamily/Ribonuclease H"/>
    <property type="match status" value="1"/>
</dbReference>
<dbReference type="Proteomes" id="UP001235939">
    <property type="component" value="Chromosome 08"/>
</dbReference>
<proteinExistence type="predicted"/>
<protein>
    <recommendedName>
        <fullName evidence="3">Transposase</fullName>
    </recommendedName>
</protein>
<sequence>MSKSRIKTMIIVFFDIRGIVHCEFVPQGQTVNSAFYLEVLRRLKRRIPRVRTDIKDTVKLHHDNATSHIAFIITNFLARSNTPVIPHPPYSPDLAPWMSTTTILTGHGNVLADLALWLRDLDPTCPHCREESQTVDHLLFSCPAFMLHRLQTALLLGVQDFSPTALPLLPDSLPAWNYLVTWFTSAICSPSHD</sequence>
<evidence type="ECO:0000313" key="2">
    <source>
        <dbReference type="Proteomes" id="UP001235939"/>
    </source>
</evidence>
<dbReference type="InterPro" id="IPR052709">
    <property type="entry name" value="Transposase-MT_Hybrid"/>
</dbReference>
<dbReference type="Pfam" id="PF01359">
    <property type="entry name" value="Transposase_1"/>
    <property type="match status" value="1"/>
</dbReference>
<dbReference type="EMBL" id="CP092870">
    <property type="protein sequence ID" value="UYV71456.1"/>
    <property type="molecule type" value="Genomic_DNA"/>
</dbReference>
<accession>A0ABY6KRH5</accession>